<evidence type="ECO:0000256" key="2">
    <source>
        <dbReference type="SAM" id="MobiDB-lite"/>
    </source>
</evidence>
<accession>A0A6L2NPB0</accession>
<dbReference type="Pfam" id="PF25597">
    <property type="entry name" value="SH3_retrovirus"/>
    <property type="match status" value="1"/>
</dbReference>
<dbReference type="InterPro" id="IPR013103">
    <property type="entry name" value="RVT_2"/>
</dbReference>
<dbReference type="AlphaFoldDB" id="A0A6L2NPB0"/>
<dbReference type="PANTHER" id="PTHR11439">
    <property type="entry name" value="GAG-POL-RELATED RETROTRANSPOSON"/>
    <property type="match status" value="1"/>
</dbReference>
<dbReference type="GO" id="GO:0008270">
    <property type="term" value="F:zinc ion binding"/>
    <property type="evidence" value="ECO:0007669"/>
    <property type="project" value="UniProtKB-KW"/>
</dbReference>
<feature type="domain" description="CCHC-type" evidence="3">
    <location>
        <begin position="175"/>
        <end position="190"/>
    </location>
</feature>
<dbReference type="Pfam" id="PF07727">
    <property type="entry name" value="RVT_2"/>
    <property type="match status" value="2"/>
</dbReference>
<evidence type="ECO:0000259" key="3">
    <source>
        <dbReference type="PROSITE" id="PS50158"/>
    </source>
</evidence>
<feature type="compositionally biased region" description="Polar residues" evidence="2">
    <location>
        <begin position="347"/>
        <end position="358"/>
    </location>
</feature>
<gene>
    <name evidence="4" type="ORF">Tci_059385</name>
</gene>
<dbReference type="Gene3D" id="4.10.60.10">
    <property type="entry name" value="Zinc finger, CCHC-type"/>
    <property type="match status" value="1"/>
</dbReference>
<reference evidence="4" key="1">
    <citation type="journal article" date="2019" name="Sci. Rep.">
        <title>Draft genome of Tanacetum cinerariifolium, the natural source of mosquito coil.</title>
        <authorList>
            <person name="Yamashiro T."/>
            <person name="Shiraishi A."/>
            <person name="Satake H."/>
            <person name="Nakayama K."/>
        </authorList>
    </citation>
    <scope>NUCLEOTIDE SEQUENCE</scope>
</reference>
<feature type="region of interest" description="Disordered" evidence="2">
    <location>
        <begin position="218"/>
        <end position="240"/>
    </location>
</feature>
<dbReference type="InterPro" id="IPR057670">
    <property type="entry name" value="SH3_retrovirus"/>
</dbReference>
<protein>
    <submittedName>
        <fullName evidence="4">Putative ribonuclease H-like domain-containing protein</fullName>
    </submittedName>
</protein>
<name>A0A6L2NPB0_TANCI</name>
<feature type="compositionally biased region" description="Pro residues" evidence="2">
    <location>
        <begin position="1055"/>
        <end position="1068"/>
    </location>
</feature>
<feature type="compositionally biased region" description="Basic and acidic residues" evidence="2">
    <location>
        <begin position="611"/>
        <end position="625"/>
    </location>
</feature>
<feature type="region of interest" description="Disordered" evidence="2">
    <location>
        <begin position="1119"/>
        <end position="1145"/>
    </location>
</feature>
<dbReference type="InterPro" id="IPR001878">
    <property type="entry name" value="Znf_CCHC"/>
</dbReference>
<dbReference type="GO" id="GO:0003676">
    <property type="term" value="F:nucleic acid binding"/>
    <property type="evidence" value="ECO:0007669"/>
    <property type="project" value="InterPro"/>
</dbReference>
<keyword evidence="1" id="KW-0862">Zinc</keyword>
<dbReference type="SUPFAM" id="SSF57756">
    <property type="entry name" value="Retrovirus zinc finger-like domains"/>
    <property type="match status" value="1"/>
</dbReference>
<dbReference type="InterPro" id="IPR043502">
    <property type="entry name" value="DNA/RNA_pol_sf"/>
</dbReference>
<evidence type="ECO:0000313" key="4">
    <source>
        <dbReference type="EMBL" id="GEU87407.1"/>
    </source>
</evidence>
<keyword evidence="1" id="KW-0479">Metal-binding</keyword>
<comment type="caution">
    <text evidence="4">The sequence shown here is derived from an EMBL/GenBank/DDBJ whole genome shotgun (WGS) entry which is preliminary data.</text>
</comment>
<keyword evidence="1" id="KW-0863">Zinc-finger</keyword>
<feature type="region of interest" description="Disordered" evidence="2">
    <location>
        <begin position="1033"/>
        <end position="1093"/>
    </location>
</feature>
<sequence>MRIEQYFLMTDYSLWEVILNGDSPVPTRVVDGVLQPNLPSKWRTRTLIWRNKTNLEEHSLDDLFNSLKIYEAEVKSSPSASTTTQNLAFVSSSNTDDTNESVSVAASVFVVSAKLSVSSLQNMDSLSNAVIYSFFASQSNSPQLDNDDLKQIDTDMNLDSNGSTSMGFDMSKVECYNCHMKGHFERECRSPKNTKRNEEEPTNYALMAFSFSSSSSDNEHFETSIPPKTAIPKPTSNSKRKNRKACFIYKSLDHLIKDCAYHEKKMAQPTARNHAHKGNHKKYAQMSLSNPQRHVVPAAVLTQSKPVPITTVRPVSTAVPKLSVPRPRQAKPVVTKTNSPTRRHINRSPSPKASNSPPRVTVVKALMVTVAQGGKASRKGEIRTGKLDFDDVYFVKELKFYLFSILQMCDKKNSVLFTDTECLVLSLEFKLPDDNQVLLRLPRENNMYNNRVLVTKPHNKTPYELLHGRTPSIGFMRPFGCPVTILNTLDSLGKIDRKVDEGFLVGFSVSSKASRVFNNKTRFVQETLHVNFLENKPNVAGSGPTWLFDIDTLTKTMNYQPVTARNQSNPSAGVQEQFYAEKGGEESDQQYVFFPPESEVNVSPRSSAQLKKHDDKTKREAKGKSPVESLTGYRNLSAELEDFSDNSINEVNAAGTLVHTVGQFSPNSINTFSADGPLNVAASLTHGKSSCIDASQYPDDPDMLELEDITYSNDDDNVGAEADFNNFGKDRSYKIILSLCLLYGILVYQIDVNSAFLYGTIEEEVYVCQPIGFEDPNHLDKVYKVVKALYGLHQAPSAWYETLANYLLENGFLRGKIDQTLFIKRQKAFEKLIKDKFQMSSMRELIFFLGLQVKQKKDGIFISQDKSVAEILRKFGLTDGKSASTPIDTKKPLLNDHDGKDVDVHTYRSMIGSLMYLTSSRPDIMFAVYACAHFQVTPKASHLHAVVLSSMKSLKRMVHVTNILSAGYLTTQQMVLNSACLTHIKNWLVQIKQCLVGKGFFRVETLIFEGMIVEQQVAEGDDEVHDERVLAAGNAAEGDVSAVNDEVPTADEEPSIPPPTPPTPPPQPSQDIPLTSQVQPAPSIDTSDDTVMDDVSNQGRMITEMDQDADVVLEENKDVADENVKNNQDADIDESSQDQERKSESQAEIYKIDLEHAQKVLKPPPPRQKVVDVVTTTKLITEVVTTASDTITAASITITIAEAQVPTATLTAAPSRVTAAPSRRRNEVVIRDPQETETPSIIILDRSLLLGSLTLI</sequence>
<dbReference type="PANTHER" id="PTHR11439:SF483">
    <property type="entry name" value="PEPTIDE SYNTHASE GLIP-LIKE, PUTATIVE (AFU_ORTHOLOGUE AFUA_3G12920)-RELATED"/>
    <property type="match status" value="1"/>
</dbReference>
<evidence type="ECO:0000256" key="1">
    <source>
        <dbReference type="PROSITE-ProRule" id="PRU00047"/>
    </source>
</evidence>
<dbReference type="SUPFAM" id="SSF56672">
    <property type="entry name" value="DNA/RNA polymerases"/>
    <property type="match status" value="1"/>
</dbReference>
<organism evidence="4">
    <name type="scientific">Tanacetum cinerariifolium</name>
    <name type="common">Dalmatian daisy</name>
    <name type="synonym">Chrysanthemum cinerariifolium</name>
    <dbReference type="NCBI Taxonomy" id="118510"/>
    <lineage>
        <taxon>Eukaryota</taxon>
        <taxon>Viridiplantae</taxon>
        <taxon>Streptophyta</taxon>
        <taxon>Embryophyta</taxon>
        <taxon>Tracheophyta</taxon>
        <taxon>Spermatophyta</taxon>
        <taxon>Magnoliopsida</taxon>
        <taxon>eudicotyledons</taxon>
        <taxon>Gunneridae</taxon>
        <taxon>Pentapetalae</taxon>
        <taxon>asterids</taxon>
        <taxon>campanulids</taxon>
        <taxon>Asterales</taxon>
        <taxon>Asteraceae</taxon>
        <taxon>Asteroideae</taxon>
        <taxon>Anthemideae</taxon>
        <taxon>Anthemidinae</taxon>
        <taxon>Tanacetum</taxon>
    </lineage>
</organism>
<feature type="region of interest" description="Disordered" evidence="2">
    <location>
        <begin position="324"/>
        <end position="358"/>
    </location>
</feature>
<feature type="compositionally biased region" description="Polar residues" evidence="2">
    <location>
        <begin position="600"/>
        <end position="609"/>
    </location>
</feature>
<proteinExistence type="predicted"/>
<dbReference type="PROSITE" id="PS50158">
    <property type="entry name" value="ZF_CCHC"/>
    <property type="match status" value="1"/>
</dbReference>
<feature type="region of interest" description="Disordered" evidence="2">
    <location>
        <begin position="597"/>
        <end position="630"/>
    </location>
</feature>
<dbReference type="InterPro" id="IPR036875">
    <property type="entry name" value="Znf_CCHC_sf"/>
</dbReference>
<dbReference type="EMBL" id="BKCJ010009533">
    <property type="protein sequence ID" value="GEU87407.1"/>
    <property type="molecule type" value="Genomic_DNA"/>
</dbReference>